<dbReference type="SMART" id="SM00343">
    <property type="entry name" value="ZnF_C2HC"/>
    <property type="match status" value="1"/>
</dbReference>
<accession>A0ABQ9FH40</accession>
<dbReference type="InterPro" id="IPR001878">
    <property type="entry name" value="Znf_CCHC"/>
</dbReference>
<gene>
    <name evidence="4" type="ORF">KUTeg_005807</name>
</gene>
<feature type="region of interest" description="Disordered" evidence="2">
    <location>
        <begin position="1"/>
        <end position="34"/>
    </location>
</feature>
<feature type="domain" description="CCHC-type" evidence="3">
    <location>
        <begin position="58"/>
        <end position="72"/>
    </location>
</feature>
<proteinExistence type="predicted"/>
<sequence length="369" mass="42281">MNAEDSDDEKKIKKVQDRAEKKLKKEMTDRRKKSCQINKFTSQPSQTGFQNALYRPGKCFKCGSSGHWRKDCLVGSVEAKKTQAKISHVDHIEHDDVLIQFPEFVSYEGIVTGFNQSAVEVASWEAYVPISLKAVEELKFWFDKVVKMNNEGSLLNIDTGEETVQVQIYCDASEIGYGGHLTIGSRYEFAHHYNLVEIWSVSEHTKSSTGRELETVYRVLENSVELIHNKSVKLLDDNKNVPLIFRIGSIQLNEHISDNVLDSGYDELTCLLYVDVQVKHDYLILNISKSKTDQFRHGHEVLISNGNTVACPYEMYLRYIRGILRNLEYDPREKQNNKVTMNKVQSLFRDGLALSNITVKSVCRKESEL</sequence>
<dbReference type="InterPro" id="IPR036875">
    <property type="entry name" value="Znf_CCHC_sf"/>
</dbReference>
<comment type="caution">
    <text evidence="4">The sequence shown here is derived from an EMBL/GenBank/DDBJ whole genome shotgun (WGS) entry which is preliminary data.</text>
</comment>
<keyword evidence="1" id="KW-0862">Zinc</keyword>
<organism evidence="4 5">
    <name type="scientific">Tegillarca granosa</name>
    <name type="common">Malaysian cockle</name>
    <name type="synonym">Anadara granosa</name>
    <dbReference type="NCBI Taxonomy" id="220873"/>
    <lineage>
        <taxon>Eukaryota</taxon>
        <taxon>Metazoa</taxon>
        <taxon>Spiralia</taxon>
        <taxon>Lophotrochozoa</taxon>
        <taxon>Mollusca</taxon>
        <taxon>Bivalvia</taxon>
        <taxon>Autobranchia</taxon>
        <taxon>Pteriomorphia</taxon>
        <taxon>Arcoida</taxon>
        <taxon>Arcoidea</taxon>
        <taxon>Arcidae</taxon>
        <taxon>Tegillarca</taxon>
    </lineage>
</organism>
<evidence type="ECO:0000259" key="3">
    <source>
        <dbReference type="PROSITE" id="PS50158"/>
    </source>
</evidence>
<reference evidence="4 5" key="1">
    <citation type="submission" date="2022-12" db="EMBL/GenBank/DDBJ databases">
        <title>Chromosome-level genome of Tegillarca granosa.</title>
        <authorList>
            <person name="Kim J."/>
        </authorList>
    </citation>
    <scope>NUCLEOTIDE SEQUENCE [LARGE SCALE GENOMIC DNA]</scope>
    <source>
        <strain evidence="4">Teg-2019</strain>
        <tissue evidence="4">Adductor muscle</tissue>
    </source>
</reference>
<feature type="compositionally biased region" description="Basic and acidic residues" evidence="2">
    <location>
        <begin position="8"/>
        <end position="29"/>
    </location>
</feature>
<dbReference type="SUPFAM" id="SSF57756">
    <property type="entry name" value="Retrovirus zinc finger-like domains"/>
    <property type="match status" value="1"/>
</dbReference>
<dbReference type="Gene3D" id="4.10.60.10">
    <property type="entry name" value="Zinc finger, CCHC-type"/>
    <property type="match status" value="1"/>
</dbReference>
<evidence type="ECO:0000256" key="2">
    <source>
        <dbReference type="SAM" id="MobiDB-lite"/>
    </source>
</evidence>
<dbReference type="PROSITE" id="PS50158">
    <property type="entry name" value="ZF_CCHC"/>
    <property type="match status" value="1"/>
</dbReference>
<evidence type="ECO:0000313" key="5">
    <source>
        <dbReference type="Proteomes" id="UP001217089"/>
    </source>
</evidence>
<keyword evidence="1" id="KW-0479">Metal-binding</keyword>
<dbReference type="EMBL" id="JARBDR010000294">
    <property type="protein sequence ID" value="KAJ8316641.1"/>
    <property type="molecule type" value="Genomic_DNA"/>
</dbReference>
<name>A0ABQ9FH40_TEGGR</name>
<dbReference type="Pfam" id="PF00098">
    <property type="entry name" value="zf-CCHC"/>
    <property type="match status" value="1"/>
</dbReference>
<evidence type="ECO:0000256" key="1">
    <source>
        <dbReference type="PROSITE-ProRule" id="PRU00047"/>
    </source>
</evidence>
<keyword evidence="1" id="KW-0863">Zinc-finger</keyword>
<keyword evidence="5" id="KW-1185">Reference proteome</keyword>
<evidence type="ECO:0000313" key="4">
    <source>
        <dbReference type="EMBL" id="KAJ8316641.1"/>
    </source>
</evidence>
<protein>
    <recommendedName>
        <fullName evidence="3">CCHC-type domain-containing protein</fullName>
    </recommendedName>
</protein>
<dbReference type="Proteomes" id="UP001217089">
    <property type="component" value="Unassembled WGS sequence"/>
</dbReference>